<dbReference type="Pfam" id="PF06985">
    <property type="entry name" value="HET"/>
    <property type="match status" value="1"/>
</dbReference>
<feature type="domain" description="Heterokaryon incompatibility" evidence="1">
    <location>
        <begin position="22"/>
        <end position="106"/>
    </location>
</feature>
<gene>
    <name evidence="2" type="ORF">CC86DRAFT_357402</name>
</gene>
<accession>A0A6A6ZQB1</accession>
<proteinExistence type="predicted"/>
<evidence type="ECO:0000313" key="3">
    <source>
        <dbReference type="Proteomes" id="UP000799424"/>
    </source>
</evidence>
<evidence type="ECO:0000259" key="1">
    <source>
        <dbReference type="Pfam" id="PF06985"/>
    </source>
</evidence>
<organism evidence="2 3">
    <name type="scientific">Ophiobolus disseminans</name>
    <dbReference type="NCBI Taxonomy" id="1469910"/>
    <lineage>
        <taxon>Eukaryota</taxon>
        <taxon>Fungi</taxon>
        <taxon>Dikarya</taxon>
        <taxon>Ascomycota</taxon>
        <taxon>Pezizomycotina</taxon>
        <taxon>Dothideomycetes</taxon>
        <taxon>Pleosporomycetidae</taxon>
        <taxon>Pleosporales</taxon>
        <taxon>Pleosporineae</taxon>
        <taxon>Phaeosphaeriaceae</taxon>
        <taxon>Ophiobolus</taxon>
    </lineage>
</organism>
<dbReference type="Proteomes" id="UP000799424">
    <property type="component" value="Unassembled WGS sequence"/>
</dbReference>
<protein>
    <submittedName>
        <fullName evidence="2">HET-domain-containing protein</fullName>
    </submittedName>
</protein>
<name>A0A6A6ZQB1_9PLEO</name>
<reference evidence="2" key="1">
    <citation type="journal article" date="2020" name="Stud. Mycol.">
        <title>101 Dothideomycetes genomes: a test case for predicting lifestyles and emergence of pathogens.</title>
        <authorList>
            <person name="Haridas S."/>
            <person name="Albert R."/>
            <person name="Binder M."/>
            <person name="Bloem J."/>
            <person name="Labutti K."/>
            <person name="Salamov A."/>
            <person name="Andreopoulos B."/>
            <person name="Baker S."/>
            <person name="Barry K."/>
            <person name="Bills G."/>
            <person name="Bluhm B."/>
            <person name="Cannon C."/>
            <person name="Castanera R."/>
            <person name="Culley D."/>
            <person name="Daum C."/>
            <person name="Ezra D."/>
            <person name="Gonzalez J."/>
            <person name="Henrissat B."/>
            <person name="Kuo A."/>
            <person name="Liang C."/>
            <person name="Lipzen A."/>
            <person name="Lutzoni F."/>
            <person name="Magnuson J."/>
            <person name="Mondo S."/>
            <person name="Nolan M."/>
            <person name="Ohm R."/>
            <person name="Pangilinan J."/>
            <person name="Park H.-J."/>
            <person name="Ramirez L."/>
            <person name="Alfaro M."/>
            <person name="Sun H."/>
            <person name="Tritt A."/>
            <person name="Yoshinaga Y."/>
            <person name="Zwiers L.-H."/>
            <person name="Turgeon B."/>
            <person name="Goodwin S."/>
            <person name="Spatafora J."/>
            <person name="Crous P."/>
            <person name="Grigoriev I."/>
        </authorList>
    </citation>
    <scope>NUCLEOTIDE SEQUENCE</scope>
    <source>
        <strain evidence="2">CBS 113818</strain>
    </source>
</reference>
<keyword evidence="3" id="KW-1185">Reference proteome</keyword>
<dbReference type="PANTHER" id="PTHR10622:SF10">
    <property type="entry name" value="HET DOMAIN-CONTAINING PROTEIN"/>
    <property type="match status" value="1"/>
</dbReference>
<dbReference type="EMBL" id="MU006234">
    <property type="protein sequence ID" value="KAF2822497.1"/>
    <property type="molecule type" value="Genomic_DNA"/>
</dbReference>
<sequence length="238" mass="26921">MRLLHTSTLKLVNFLADDVPPYAILSHTWGTEEVTFQEFVAQPAGHKAGHEKIKSFCKLCAQRSIDWAWVDSCCINKENNVELSEAINSMFQWYQRSSLCIAYLSDLQGGMEQSISNSAWFTRGWTLQELLAPSIVEFYCHGWSKIGDKISLQKTITKATGIDASYIHAAKNIGLACVAQRMSWASRRRTTREEDAAYCLLGLFRVNMPLLYGEGGTRAFLRLQEEIMKFSADQTIFA</sequence>
<evidence type="ECO:0000313" key="2">
    <source>
        <dbReference type="EMBL" id="KAF2822497.1"/>
    </source>
</evidence>
<dbReference type="AlphaFoldDB" id="A0A6A6ZQB1"/>
<dbReference type="PANTHER" id="PTHR10622">
    <property type="entry name" value="HET DOMAIN-CONTAINING PROTEIN"/>
    <property type="match status" value="1"/>
</dbReference>
<dbReference type="InterPro" id="IPR010730">
    <property type="entry name" value="HET"/>
</dbReference>
<dbReference type="OrthoDB" id="20872at2759"/>